<dbReference type="Pfam" id="PF12710">
    <property type="entry name" value="HAD"/>
    <property type="match status" value="1"/>
</dbReference>
<gene>
    <name evidence="15" type="ORF">B1sIIB91_02900</name>
</gene>
<dbReference type="GO" id="GO:0036424">
    <property type="term" value="F:L-phosphoserine phosphatase activity"/>
    <property type="evidence" value="ECO:0007669"/>
    <property type="project" value="InterPro"/>
</dbReference>
<comment type="catalytic activity">
    <reaction evidence="12">
        <text>O-phospho-D-serine + H2O = D-serine + phosphate</text>
        <dbReference type="Rhea" id="RHEA:24873"/>
        <dbReference type="ChEBI" id="CHEBI:15377"/>
        <dbReference type="ChEBI" id="CHEBI:35247"/>
        <dbReference type="ChEBI" id="CHEBI:43474"/>
        <dbReference type="ChEBI" id="CHEBI:58680"/>
        <dbReference type="EC" id="3.1.3.3"/>
    </reaction>
</comment>
<dbReference type="PROSITE" id="PS51671">
    <property type="entry name" value="ACT"/>
    <property type="match status" value="1"/>
</dbReference>
<protein>
    <recommendedName>
        <fullName evidence="4">phosphoserine phosphatase</fullName>
        <ecNumber evidence="4">3.1.3.3</ecNumber>
    </recommendedName>
    <alternativeName>
        <fullName evidence="10">O-phosphoserine phosphohydrolase</fullName>
    </alternativeName>
</protein>
<dbReference type="OrthoDB" id="9792539at2"/>
<dbReference type="EC" id="3.1.3.3" evidence="4"/>
<dbReference type="EMBL" id="CP016779">
    <property type="protein sequence ID" value="ASY23862.1"/>
    <property type="molecule type" value="Genomic_DNA"/>
</dbReference>
<organism evidence="15 16">
    <name type="scientific">Candidatus Nanopelagicus abundans</name>
    <dbReference type="NCBI Taxonomy" id="1884916"/>
    <lineage>
        <taxon>Bacteria</taxon>
        <taxon>Bacillati</taxon>
        <taxon>Actinomycetota</taxon>
        <taxon>Actinomycetes</taxon>
        <taxon>Candidatus Nanopelagicales</taxon>
        <taxon>Candidatus Nanopelagicaceae</taxon>
        <taxon>Candidatus Nanopelagicus</taxon>
    </lineage>
</organism>
<dbReference type="Proteomes" id="UP000217210">
    <property type="component" value="Chromosome"/>
</dbReference>
<evidence type="ECO:0000256" key="10">
    <source>
        <dbReference type="ARBA" id="ARBA00031693"/>
    </source>
</evidence>
<evidence type="ECO:0000256" key="6">
    <source>
        <dbReference type="ARBA" id="ARBA00022723"/>
    </source>
</evidence>
<keyword evidence="7" id="KW-0378">Hydrolase</keyword>
<feature type="active site" description="Nucleophile" evidence="13">
    <location>
        <position position="187"/>
    </location>
</feature>
<dbReference type="CDD" id="cd07500">
    <property type="entry name" value="HAD_PSP"/>
    <property type="match status" value="1"/>
</dbReference>
<dbReference type="InterPro" id="IPR045865">
    <property type="entry name" value="ACT-like_dom_sf"/>
</dbReference>
<dbReference type="InterPro" id="IPR036412">
    <property type="entry name" value="HAD-like_sf"/>
</dbReference>
<sequence length="390" mass="41351">MPNKNTSAFTGLILVSGEDRPGITEKLMSLLSEFSISILDIEQLVIRGRLILTVLIGLNESHAAAVAADLELLEKEVGLDIAIDFTPEQNHPEVSSNLHVVIISDALKPKSVAVVAAELSKINANITAIRRTSTNPLTAIEIDIYCPDKSIKEVQKLLAVVAISHKIDLAVEQGSGMRSAKRLVMLDMDSTLIAQEVIDLLAAKAGMAKEVSAITEKAMAGEMDFTQSLQARVSLLTGLNESMLSAVRSEITLTQGAEKLIQTLHLKGHKVGVVSGGFIDVIEPILKELKIDFYKANKLEIIDGKLTGKLEGVIIDRSAKLDALITFAKNEGIPMSQTVAIGDGANDLDMIQAAGLGIAFNAKAKVAAAAATTISGSDLSAVLLLMGLSD</sequence>
<dbReference type="CDD" id="cd04870">
    <property type="entry name" value="ACT_PSP_1"/>
    <property type="match status" value="1"/>
</dbReference>
<keyword evidence="5" id="KW-0028">Amino-acid biosynthesis</keyword>
<evidence type="ECO:0000313" key="15">
    <source>
        <dbReference type="EMBL" id="ASY23862.1"/>
    </source>
</evidence>
<dbReference type="Gene3D" id="3.30.70.260">
    <property type="match status" value="1"/>
</dbReference>
<comment type="similarity">
    <text evidence="3">Belongs to the HAD-like hydrolase superfamily. SerB family.</text>
</comment>
<keyword evidence="9" id="KW-0718">Serine biosynthesis</keyword>
<dbReference type="PANTHER" id="PTHR43344:SF2">
    <property type="entry name" value="PHOSPHOSERINE PHOSPHATASE"/>
    <property type="match status" value="1"/>
</dbReference>
<dbReference type="SFLD" id="SFLDG01137">
    <property type="entry name" value="C1.6.1:_Phosphoserine_Phosphat"/>
    <property type="match status" value="1"/>
</dbReference>
<proteinExistence type="inferred from homology"/>
<keyword evidence="6" id="KW-0479">Metal-binding</keyword>
<dbReference type="SFLD" id="SFLDG01136">
    <property type="entry name" value="C1.6:_Phosphoserine_Phosphatas"/>
    <property type="match status" value="1"/>
</dbReference>
<dbReference type="GO" id="GO:0006564">
    <property type="term" value="P:L-serine biosynthetic process"/>
    <property type="evidence" value="ECO:0007669"/>
    <property type="project" value="UniProtKB-KW"/>
</dbReference>
<dbReference type="UniPathway" id="UPA00135">
    <property type="reaction ID" value="UER00198"/>
</dbReference>
<evidence type="ECO:0000256" key="9">
    <source>
        <dbReference type="ARBA" id="ARBA00023299"/>
    </source>
</evidence>
<dbReference type="InterPro" id="IPR049148">
    <property type="entry name" value="PSP_ACT"/>
</dbReference>
<evidence type="ECO:0000256" key="1">
    <source>
        <dbReference type="ARBA" id="ARBA00001946"/>
    </source>
</evidence>
<accession>A0A249L492</accession>
<dbReference type="NCBIfam" id="TIGR00338">
    <property type="entry name" value="serB"/>
    <property type="match status" value="1"/>
</dbReference>
<comment type="catalytic activity">
    <reaction evidence="11">
        <text>O-phospho-L-serine + H2O = L-serine + phosphate</text>
        <dbReference type="Rhea" id="RHEA:21208"/>
        <dbReference type="ChEBI" id="CHEBI:15377"/>
        <dbReference type="ChEBI" id="CHEBI:33384"/>
        <dbReference type="ChEBI" id="CHEBI:43474"/>
        <dbReference type="ChEBI" id="CHEBI:57524"/>
        <dbReference type="EC" id="3.1.3.3"/>
    </reaction>
</comment>
<dbReference type="Pfam" id="PF21086">
    <property type="entry name" value="ACT_PSP_2"/>
    <property type="match status" value="1"/>
</dbReference>
<comment type="pathway">
    <text evidence="2">Amino-acid biosynthesis; L-serine biosynthesis; L-serine from 3-phospho-D-glycerate: step 3/3.</text>
</comment>
<evidence type="ECO:0000256" key="5">
    <source>
        <dbReference type="ARBA" id="ARBA00022605"/>
    </source>
</evidence>
<evidence type="ECO:0000256" key="11">
    <source>
        <dbReference type="ARBA" id="ARBA00048138"/>
    </source>
</evidence>
<name>A0A249L492_9ACTN</name>
<feature type="active site" description="Proton donor" evidence="13">
    <location>
        <position position="189"/>
    </location>
</feature>
<dbReference type="InterPro" id="IPR002912">
    <property type="entry name" value="ACT_dom"/>
</dbReference>
<comment type="cofactor">
    <cofactor evidence="1">
        <name>Mg(2+)</name>
        <dbReference type="ChEBI" id="CHEBI:18420"/>
    </cofactor>
</comment>
<keyword evidence="16" id="KW-1185">Reference proteome</keyword>
<dbReference type="GO" id="GO:0005737">
    <property type="term" value="C:cytoplasm"/>
    <property type="evidence" value="ECO:0007669"/>
    <property type="project" value="TreeGrafter"/>
</dbReference>
<reference evidence="15 16" key="1">
    <citation type="submission" date="2016-07" db="EMBL/GenBank/DDBJ databases">
        <title>High microdiversification within the ubiquitous acI lineage of Actinobacteria.</title>
        <authorList>
            <person name="Neuenschwander S.M."/>
            <person name="Salcher M."/>
            <person name="Ghai R."/>
            <person name="Pernthaler J."/>
        </authorList>
    </citation>
    <scope>NUCLEOTIDE SEQUENCE [LARGE SCALE GENOMIC DNA]</scope>
    <source>
        <strain evidence="15">MMS-IIB-91</strain>
    </source>
</reference>
<dbReference type="SUPFAM" id="SSF55021">
    <property type="entry name" value="ACT-like"/>
    <property type="match status" value="1"/>
</dbReference>
<dbReference type="Gene3D" id="3.40.50.1000">
    <property type="entry name" value="HAD superfamily/HAD-like"/>
    <property type="match status" value="1"/>
</dbReference>
<dbReference type="SFLD" id="SFLDF00029">
    <property type="entry name" value="phosphoserine_phosphatase"/>
    <property type="match status" value="1"/>
</dbReference>
<evidence type="ECO:0000256" key="2">
    <source>
        <dbReference type="ARBA" id="ARBA00005135"/>
    </source>
</evidence>
<evidence type="ECO:0000313" key="16">
    <source>
        <dbReference type="Proteomes" id="UP000217210"/>
    </source>
</evidence>
<dbReference type="RefSeq" id="WP_095688135.1">
    <property type="nucleotide sequence ID" value="NZ_CP016779.1"/>
</dbReference>
<evidence type="ECO:0000259" key="14">
    <source>
        <dbReference type="PROSITE" id="PS51671"/>
    </source>
</evidence>
<evidence type="ECO:0000256" key="4">
    <source>
        <dbReference type="ARBA" id="ARBA00012640"/>
    </source>
</evidence>
<dbReference type="KEGG" id="nab:B1sIIB91_02900"/>
<dbReference type="GO" id="GO:0000287">
    <property type="term" value="F:magnesium ion binding"/>
    <property type="evidence" value="ECO:0007669"/>
    <property type="project" value="TreeGrafter"/>
</dbReference>
<dbReference type="InterPro" id="IPR004469">
    <property type="entry name" value="PSP"/>
</dbReference>
<dbReference type="SFLD" id="SFLDS00003">
    <property type="entry name" value="Haloacid_Dehalogenase"/>
    <property type="match status" value="1"/>
</dbReference>
<keyword evidence="8" id="KW-0460">Magnesium</keyword>
<dbReference type="Pfam" id="PF13740">
    <property type="entry name" value="ACT_6"/>
    <property type="match status" value="1"/>
</dbReference>
<dbReference type="AlphaFoldDB" id="A0A249L492"/>
<evidence type="ECO:0000256" key="12">
    <source>
        <dbReference type="ARBA" id="ARBA00048523"/>
    </source>
</evidence>
<evidence type="ECO:0000256" key="3">
    <source>
        <dbReference type="ARBA" id="ARBA00009184"/>
    </source>
</evidence>
<evidence type="ECO:0000256" key="8">
    <source>
        <dbReference type="ARBA" id="ARBA00022842"/>
    </source>
</evidence>
<dbReference type="InterPro" id="IPR050582">
    <property type="entry name" value="HAD-like_SerB"/>
</dbReference>
<feature type="domain" description="ACT" evidence="14">
    <location>
        <begin position="12"/>
        <end position="84"/>
    </location>
</feature>
<dbReference type="PANTHER" id="PTHR43344">
    <property type="entry name" value="PHOSPHOSERINE PHOSPHATASE"/>
    <property type="match status" value="1"/>
</dbReference>
<dbReference type="NCBIfam" id="TIGR01488">
    <property type="entry name" value="HAD-SF-IB"/>
    <property type="match status" value="1"/>
</dbReference>
<dbReference type="InterPro" id="IPR023214">
    <property type="entry name" value="HAD_sf"/>
</dbReference>
<dbReference type="SUPFAM" id="SSF56784">
    <property type="entry name" value="HAD-like"/>
    <property type="match status" value="1"/>
</dbReference>
<evidence type="ECO:0000256" key="7">
    <source>
        <dbReference type="ARBA" id="ARBA00022801"/>
    </source>
</evidence>
<evidence type="ECO:0000256" key="13">
    <source>
        <dbReference type="PIRSR" id="PIRSR604469-1"/>
    </source>
</evidence>